<feature type="compositionally biased region" description="Polar residues" evidence="1">
    <location>
        <begin position="11"/>
        <end position="22"/>
    </location>
</feature>
<reference evidence="2 3" key="1">
    <citation type="submission" date="2018-07" db="EMBL/GenBank/DDBJ databases">
        <title>A high quality draft genome assembly of the barn swallow (H. rustica rustica).</title>
        <authorList>
            <person name="Formenti G."/>
            <person name="Chiara M."/>
            <person name="Poveda L."/>
            <person name="Francoijs K.-J."/>
            <person name="Bonisoli-Alquati A."/>
            <person name="Canova L."/>
            <person name="Gianfranceschi L."/>
            <person name="Horner D.S."/>
            <person name="Saino N."/>
        </authorList>
    </citation>
    <scope>NUCLEOTIDE SEQUENCE [LARGE SCALE GENOMIC DNA]</scope>
    <source>
        <strain evidence="2">Chelidonia</strain>
        <tissue evidence="2">Blood</tissue>
    </source>
</reference>
<sequence>MGSPALGHIPNRNTDTSLSPTGQKRKDKALLRNTWITWNLPDMEAALVGCVVLELSLDMACELCTPPEAPTSTLALANIAGITTANEAQGSLTSP</sequence>
<dbReference type="Proteomes" id="UP000269221">
    <property type="component" value="Unassembled WGS sequence"/>
</dbReference>
<comment type="caution">
    <text evidence="2">The sequence shown here is derived from an EMBL/GenBank/DDBJ whole genome shotgun (WGS) entry which is preliminary data.</text>
</comment>
<dbReference type="OrthoDB" id="10604318at2759"/>
<evidence type="ECO:0000313" key="2">
    <source>
        <dbReference type="EMBL" id="RMC05731.1"/>
    </source>
</evidence>
<protein>
    <submittedName>
        <fullName evidence="2">Uncharacterized protein</fullName>
    </submittedName>
</protein>
<organism evidence="2 3">
    <name type="scientific">Hirundo rustica rustica</name>
    <dbReference type="NCBI Taxonomy" id="333673"/>
    <lineage>
        <taxon>Eukaryota</taxon>
        <taxon>Metazoa</taxon>
        <taxon>Chordata</taxon>
        <taxon>Craniata</taxon>
        <taxon>Vertebrata</taxon>
        <taxon>Euteleostomi</taxon>
        <taxon>Archelosauria</taxon>
        <taxon>Archosauria</taxon>
        <taxon>Dinosauria</taxon>
        <taxon>Saurischia</taxon>
        <taxon>Theropoda</taxon>
        <taxon>Coelurosauria</taxon>
        <taxon>Aves</taxon>
        <taxon>Neognathae</taxon>
        <taxon>Neoaves</taxon>
        <taxon>Telluraves</taxon>
        <taxon>Australaves</taxon>
        <taxon>Passeriformes</taxon>
        <taxon>Sylvioidea</taxon>
        <taxon>Hirundinidae</taxon>
        <taxon>Hirundo</taxon>
    </lineage>
</organism>
<gene>
    <name evidence="2" type="ORF">DUI87_17274</name>
</gene>
<dbReference type="EMBL" id="QRBI01000121">
    <property type="protein sequence ID" value="RMC05731.1"/>
    <property type="molecule type" value="Genomic_DNA"/>
</dbReference>
<feature type="region of interest" description="Disordered" evidence="1">
    <location>
        <begin position="1"/>
        <end position="25"/>
    </location>
</feature>
<dbReference type="AlphaFoldDB" id="A0A3M0JZY9"/>
<accession>A0A3M0JZY9</accession>
<evidence type="ECO:0000256" key="1">
    <source>
        <dbReference type="SAM" id="MobiDB-lite"/>
    </source>
</evidence>
<proteinExistence type="predicted"/>
<evidence type="ECO:0000313" key="3">
    <source>
        <dbReference type="Proteomes" id="UP000269221"/>
    </source>
</evidence>
<name>A0A3M0JZY9_HIRRU</name>
<keyword evidence="3" id="KW-1185">Reference proteome</keyword>